<dbReference type="InterPro" id="IPR040452">
    <property type="entry name" value="SfsA_C"/>
</dbReference>
<keyword evidence="5" id="KW-1185">Reference proteome</keyword>
<evidence type="ECO:0000256" key="1">
    <source>
        <dbReference type="HAMAP-Rule" id="MF_00095"/>
    </source>
</evidence>
<dbReference type="FunFam" id="3.40.1350.60:FF:000001">
    <property type="entry name" value="Sugar fermentation stimulation protein A"/>
    <property type="match status" value="1"/>
</dbReference>
<dbReference type="Gene3D" id="2.40.50.580">
    <property type="match status" value="1"/>
</dbReference>
<feature type="domain" description="SfsA N-terminal OB" evidence="3">
    <location>
        <begin position="13"/>
        <end position="79"/>
    </location>
</feature>
<dbReference type="Pfam" id="PF03749">
    <property type="entry name" value="SfsA"/>
    <property type="match status" value="1"/>
</dbReference>
<dbReference type="PANTHER" id="PTHR30545">
    <property type="entry name" value="SUGAR FERMENTATION STIMULATION PROTEIN A"/>
    <property type="match status" value="1"/>
</dbReference>
<dbReference type="Gene3D" id="3.40.1350.60">
    <property type="match status" value="1"/>
</dbReference>
<reference evidence="4 5" key="1">
    <citation type="submission" date="2016-10" db="EMBL/GenBank/DDBJ databases">
        <authorList>
            <person name="de Groot N.N."/>
        </authorList>
    </citation>
    <scope>NUCLEOTIDE SEQUENCE [LARGE SCALE GENOMIC DNA]</scope>
    <source>
        <strain evidence="4 5">ATCC 29281</strain>
    </source>
</reference>
<sequence length="240" mass="26508">MQFSPPLQPATLIKRYKRFLADVVTPAGDVMTIHCPNTGAMTGCATPGDTVWYATSENPKRRYPCTWELTETQAGDLLCVNTLRANQVVREAILAQEIPPLNGYDSLKSEVRYGEEGSRIDFLLKTPGKADCYVEVKSVTLLQQAQGYFPDAVTLRGQKHLRELQYMAASGARAVLFFAVMHSGITRVSPAGHIDRRYAELLWQAQQLGVEILCYGTHLAATGMTVNGPLPFDNMAAIRE</sequence>
<dbReference type="FunFam" id="2.40.50.580:FF:000001">
    <property type="entry name" value="Sugar fermentation stimulation protein A"/>
    <property type="match status" value="1"/>
</dbReference>
<dbReference type="InterPro" id="IPR005224">
    <property type="entry name" value="SfsA"/>
</dbReference>
<dbReference type="CDD" id="cd22359">
    <property type="entry name" value="SfsA-like_bacterial"/>
    <property type="match status" value="1"/>
</dbReference>
<feature type="domain" description="Sugar fermentation stimulation protein C-terminal" evidence="2">
    <location>
        <begin position="84"/>
        <end position="220"/>
    </location>
</feature>
<dbReference type="GO" id="GO:0003677">
    <property type="term" value="F:DNA binding"/>
    <property type="evidence" value="ECO:0007669"/>
    <property type="project" value="InterPro"/>
</dbReference>
<gene>
    <name evidence="1" type="primary">sfsA</name>
    <name evidence="4" type="ORF">SAMN02982996_02591</name>
</gene>
<protein>
    <recommendedName>
        <fullName evidence="1">Sugar fermentation stimulation protein homolog</fullName>
    </recommendedName>
</protein>
<dbReference type="EMBL" id="FNQS01000009">
    <property type="protein sequence ID" value="SEA82323.1"/>
    <property type="molecule type" value="Genomic_DNA"/>
</dbReference>
<evidence type="ECO:0000259" key="3">
    <source>
        <dbReference type="Pfam" id="PF17746"/>
    </source>
</evidence>
<dbReference type="Pfam" id="PF17746">
    <property type="entry name" value="SfsA_N"/>
    <property type="match status" value="1"/>
</dbReference>
<dbReference type="GeneID" id="97765443"/>
<accession>A0A1H4EBA3</accession>
<dbReference type="AlphaFoldDB" id="A0A1H4EBA3"/>
<dbReference type="STRING" id="71657.SAMN02982996_02591"/>
<evidence type="ECO:0000259" key="2">
    <source>
        <dbReference type="Pfam" id="PF03749"/>
    </source>
</evidence>
<evidence type="ECO:0000313" key="5">
    <source>
        <dbReference type="Proteomes" id="UP000187280"/>
    </source>
</evidence>
<dbReference type="InterPro" id="IPR041465">
    <property type="entry name" value="SfsA_N"/>
</dbReference>
<proteinExistence type="inferred from homology"/>
<organism evidence="4 5">
    <name type="scientific">Lonsdalea quercina</name>
    <dbReference type="NCBI Taxonomy" id="71657"/>
    <lineage>
        <taxon>Bacteria</taxon>
        <taxon>Pseudomonadati</taxon>
        <taxon>Pseudomonadota</taxon>
        <taxon>Gammaproteobacteria</taxon>
        <taxon>Enterobacterales</taxon>
        <taxon>Pectobacteriaceae</taxon>
        <taxon>Lonsdalea</taxon>
    </lineage>
</organism>
<name>A0A1H4EBA3_9GAMM</name>
<dbReference type="RefSeq" id="WP_026741889.1">
    <property type="nucleotide sequence ID" value="NZ_FNQS01000009.1"/>
</dbReference>
<dbReference type="NCBIfam" id="TIGR00230">
    <property type="entry name" value="sfsA"/>
    <property type="match status" value="1"/>
</dbReference>
<dbReference type="eggNOG" id="COG1489">
    <property type="taxonomic scope" value="Bacteria"/>
</dbReference>
<comment type="similarity">
    <text evidence="1">Belongs to the SfsA family.</text>
</comment>
<evidence type="ECO:0000313" key="4">
    <source>
        <dbReference type="EMBL" id="SEA82323.1"/>
    </source>
</evidence>
<dbReference type="PANTHER" id="PTHR30545:SF2">
    <property type="entry name" value="SUGAR FERMENTATION STIMULATION PROTEIN A"/>
    <property type="match status" value="1"/>
</dbReference>
<dbReference type="Proteomes" id="UP000187280">
    <property type="component" value="Unassembled WGS sequence"/>
</dbReference>
<dbReference type="HAMAP" id="MF_00095">
    <property type="entry name" value="SfsA"/>
    <property type="match status" value="1"/>
</dbReference>